<keyword evidence="8 12" id="KW-0663">Pyridoxal phosphate</keyword>
<dbReference type="InterPro" id="IPR004450">
    <property type="entry name" value="Thr_synthase-like"/>
</dbReference>
<dbReference type="GO" id="GO:0030170">
    <property type="term" value="F:pyridoxal phosphate binding"/>
    <property type="evidence" value="ECO:0007669"/>
    <property type="project" value="InterPro"/>
</dbReference>
<dbReference type="InterPro" id="IPR051166">
    <property type="entry name" value="Threonine_Synthase"/>
</dbReference>
<dbReference type="PANTHER" id="PTHR42690">
    <property type="entry name" value="THREONINE SYNTHASE FAMILY MEMBER"/>
    <property type="match status" value="1"/>
</dbReference>
<feature type="modified residue" description="N6-(pyridoxal phosphate)lysine" evidence="12">
    <location>
        <position position="149"/>
    </location>
</feature>
<evidence type="ECO:0000256" key="10">
    <source>
        <dbReference type="ARBA" id="ARBA00049144"/>
    </source>
</evidence>
<evidence type="ECO:0000256" key="5">
    <source>
        <dbReference type="ARBA" id="ARBA00018679"/>
    </source>
</evidence>
<feature type="domain" description="Threonine synthase N-terminal" evidence="15">
    <location>
        <begin position="3"/>
        <end position="80"/>
    </location>
</feature>
<evidence type="ECO:0000256" key="8">
    <source>
        <dbReference type="ARBA" id="ARBA00022898"/>
    </source>
</evidence>
<dbReference type="Gene3D" id="3.90.1380.10">
    <property type="entry name" value="Threonine synthase, N-terminal domain"/>
    <property type="match status" value="1"/>
</dbReference>
<dbReference type="Pfam" id="PF00291">
    <property type="entry name" value="PALP"/>
    <property type="match status" value="1"/>
</dbReference>
<evidence type="ECO:0000313" key="16">
    <source>
        <dbReference type="EMBL" id="GGB15254.1"/>
    </source>
</evidence>
<dbReference type="SUPFAM" id="SSF53686">
    <property type="entry name" value="Tryptophan synthase beta subunit-like PLP-dependent enzymes"/>
    <property type="match status" value="1"/>
</dbReference>
<keyword evidence="17" id="KW-1185">Reference proteome</keyword>
<evidence type="ECO:0000256" key="2">
    <source>
        <dbReference type="ARBA" id="ARBA00004979"/>
    </source>
</evidence>
<dbReference type="GO" id="GO:0004795">
    <property type="term" value="F:threonine synthase activity"/>
    <property type="evidence" value="ECO:0007669"/>
    <property type="project" value="UniProtKB-UniRule"/>
</dbReference>
<reference evidence="16" key="2">
    <citation type="submission" date="2020-09" db="EMBL/GenBank/DDBJ databases">
        <authorList>
            <person name="Sun Q."/>
            <person name="Zhou Y."/>
        </authorList>
    </citation>
    <scope>NUCLEOTIDE SEQUENCE</scope>
    <source>
        <strain evidence="16">CGMCC 1.15448</strain>
    </source>
</reference>
<reference evidence="16" key="1">
    <citation type="journal article" date="2014" name="Int. J. Syst. Evol. Microbiol.">
        <title>Complete genome sequence of Corynebacterium casei LMG S-19264T (=DSM 44701T), isolated from a smear-ripened cheese.</title>
        <authorList>
            <consortium name="US DOE Joint Genome Institute (JGI-PGF)"/>
            <person name="Walter F."/>
            <person name="Albersmeier A."/>
            <person name="Kalinowski J."/>
            <person name="Ruckert C."/>
        </authorList>
    </citation>
    <scope>NUCLEOTIDE SEQUENCE</scope>
    <source>
        <strain evidence="16">CGMCC 1.15448</strain>
    </source>
</reference>
<dbReference type="NCBIfam" id="TIGR00260">
    <property type="entry name" value="thrC"/>
    <property type="match status" value="1"/>
</dbReference>
<sequence length="473" mass="51639">MQYYSLNNPTGAPVSFKEATIQGQAPDKGLYFPQSIPALPKTLLDNIDTLSREELAYQVIRPYTGDTIPEPELRRIVAETINFDFPLVPISPASSTPGERPIATVSPGEPLPASANPATTPSAAASSGKTPATNSWALELFHGPTLAFKDVGARFMSRCLGYFVRDTHRPVTVLVATSGDTGGAVASGFYDVEGINVVILYPSGKVSSVQELQLTTLGKNITALEVNGSFDDCQQMVKEAFADQSIKQKLFLTSANSINVARWLPQQFYYFFAWQQWADKAHPPVICVPSGNFGNICAGILAHCSGLPASHFIAACNANDVIPMFLQTGEFQTKPSVPTLSNAMDVANPSNFVRILELFGKHLPSLQKTLTAYSISDEETITAIRRLFTDHHYLADPHGAVGWLALQRFLEAHPGEKGYFLETAHPVKFYDTVEPIIGQRIPLPDSVAPLLDKQKQSKKIEAHYTILKDFLLS</sequence>
<evidence type="ECO:0000259" key="15">
    <source>
        <dbReference type="Pfam" id="PF14821"/>
    </source>
</evidence>
<protein>
    <recommendedName>
        <fullName evidence="5 11">Threonine synthase</fullName>
        <ecNumber evidence="4 11">4.2.3.1</ecNumber>
    </recommendedName>
</protein>
<proteinExistence type="inferred from homology"/>
<dbReference type="GO" id="GO:0009088">
    <property type="term" value="P:threonine biosynthetic process"/>
    <property type="evidence" value="ECO:0007669"/>
    <property type="project" value="UniProtKB-UniRule"/>
</dbReference>
<keyword evidence="6" id="KW-0028">Amino-acid biosynthesis</keyword>
<dbReference type="InterPro" id="IPR037158">
    <property type="entry name" value="Thr_synth_N_sf"/>
</dbReference>
<evidence type="ECO:0000256" key="13">
    <source>
        <dbReference type="SAM" id="MobiDB-lite"/>
    </source>
</evidence>
<organism evidence="16 17">
    <name type="scientific">Puia dinghuensis</name>
    <dbReference type="NCBI Taxonomy" id="1792502"/>
    <lineage>
        <taxon>Bacteria</taxon>
        <taxon>Pseudomonadati</taxon>
        <taxon>Bacteroidota</taxon>
        <taxon>Chitinophagia</taxon>
        <taxon>Chitinophagales</taxon>
        <taxon>Chitinophagaceae</taxon>
        <taxon>Puia</taxon>
    </lineage>
</organism>
<dbReference type="InterPro" id="IPR000634">
    <property type="entry name" value="Ser/Thr_deHydtase_PyrdxlP-BS"/>
</dbReference>
<feature type="region of interest" description="Disordered" evidence="13">
    <location>
        <begin position="94"/>
        <end position="129"/>
    </location>
</feature>
<dbReference type="RefSeq" id="WP_262892874.1">
    <property type="nucleotide sequence ID" value="NZ_BMJC01000005.1"/>
</dbReference>
<evidence type="ECO:0000256" key="1">
    <source>
        <dbReference type="ARBA" id="ARBA00001933"/>
    </source>
</evidence>
<dbReference type="InterPro" id="IPR036052">
    <property type="entry name" value="TrpB-like_PALP_sf"/>
</dbReference>
<dbReference type="InterPro" id="IPR029144">
    <property type="entry name" value="Thr_synth_N"/>
</dbReference>
<keyword evidence="9" id="KW-0456">Lyase</keyword>
<evidence type="ECO:0000259" key="14">
    <source>
        <dbReference type="Pfam" id="PF00291"/>
    </source>
</evidence>
<dbReference type="EC" id="4.2.3.1" evidence="4 11"/>
<evidence type="ECO:0000256" key="7">
    <source>
        <dbReference type="ARBA" id="ARBA00022697"/>
    </source>
</evidence>
<dbReference type="InterPro" id="IPR001926">
    <property type="entry name" value="TrpB-like_PALP"/>
</dbReference>
<dbReference type="AlphaFoldDB" id="A0A8J2UGN7"/>
<comment type="catalytic activity">
    <reaction evidence="10">
        <text>O-phospho-L-homoserine + H2O = L-threonine + phosphate</text>
        <dbReference type="Rhea" id="RHEA:10840"/>
        <dbReference type="ChEBI" id="CHEBI:15377"/>
        <dbReference type="ChEBI" id="CHEBI:43474"/>
        <dbReference type="ChEBI" id="CHEBI:57590"/>
        <dbReference type="ChEBI" id="CHEBI:57926"/>
        <dbReference type="EC" id="4.2.3.1"/>
    </reaction>
</comment>
<evidence type="ECO:0000256" key="9">
    <source>
        <dbReference type="ARBA" id="ARBA00023239"/>
    </source>
</evidence>
<evidence type="ECO:0000256" key="12">
    <source>
        <dbReference type="PIRSR" id="PIRSR604450-51"/>
    </source>
</evidence>
<feature type="compositionally biased region" description="Low complexity" evidence="13">
    <location>
        <begin position="112"/>
        <end position="129"/>
    </location>
</feature>
<accession>A0A8J2UGN7</accession>
<comment type="cofactor">
    <cofactor evidence="1 12">
        <name>pyridoxal 5'-phosphate</name>
        <dbReference type="ChEBI" id="CHEBI:597326"/>
    </cofactor>
</comment>
<comment type="similarity">
    <text evidence="3">Belongs to the threonine synthase family.</text>
</comment>
<comment type="caution">
    <text evidence="16">The sequence shown here is derived from an EMBL/GenBank/DDBJ whole genome shotgun (WGS) entry which is preliminary data.</text>
</comment>
<name>A0A8J2UGN7_9BACT</name>
<dbReference type="UniPathway" id="UPA00050">
    <property type="reaction ID" value="UER00065"/>
</dbReference>
<evidence type="ECO:0000313" key="17">
    <source>
        <dbReference type="Proteomes" id="UP000607559"/>
    </source>
</evidence>
<dbReference type="Gene3D" id="3.40.50.1100">
    <property type="match status" value="2"/>
</dbReference>
<keyword evidence="7" id="KW-0791">Threonine biosynthesis</keyword>
<evidence type="ECO:0000256" key="11">
    <source>
        <dbReference type="NCBIfam" id="TIGR00260"/>
    </source>
</evidence>
<dbReference type="PANTHER" id="PTHR42690:SF1">
    <property type="entry name" value="THREONINE SYNTHASE-LIKE 2"/>
    <property type="match status" value="1"/>
</dbReference>
<evidence type="ECO:0000256" key="4">
    <source>
        <dbReference type="ARBA" id="ARBA00013028"/>
    </source>
</evidence>
<evidence type="ECO:0000256" key="6">
    <source>
        <dbReference type="ARBA" id="ARBA00022605"/>
    </source>
</evidence>
<gene>
    <name evidence="16" type="ORF">GCM10011511_43750</name>
</gene>
<feature type="domain" description="Tryptophan synthase beta chain-like PALP" evidence="14">
    <location>
        <begin position="136"/>
        <end position="408"/>
    </location>
</feature>
<dbReference type="PROSITE" id="PS00165">
    <property type="entry name" value="DEHYDRATASE_SER_THR"/>
    <property type="match status" value="1"/>
</dbReference>
<dbReference type="FunFam" id="3.40.50.1100:FF:000022">
    <property type="entry name" value="Threonine synthase"/>
    <property type="match status" value="1"/>
</dbReference>
<dbReference type="Proteomes" id="UP000607559">
    <property type="component" value="Unassembled WGS sequence"/>
</dbReference>
<evidence type="ECO:0000256" key="3">
    <source>
        <dbReference type="ARBA" id="ARBA00005517"/>
    </source>
</evidence>
<dbReference type="Pfam" id="PF14821">
    <property type="entry name" value="Thr_synth_N"/>
    <property type="match status" value="1"/>
</dbReference>
<comment type="pathway">
    <text evidence="2">Amino-acid biosynthesis; L-threonine biosynthesis; L-threonine from L-aspartate: step 5/5.</text>
</comment>
<dbReference type="EMBL" id="BMJC01000005">
    <property type="protein sequence ID" value="GGB15254.1"/>
    <property type="molecule type" value="Genomic_DNA"/>
</dbReference>